<dbReference type="InterPro" id="IPR011059">
    <property type="entry name" value="Metal-dep_hydrolase_composite"/>
</dbReference>
<dbReference type="eggNOG" id="COG0402">
    <property type="taxonomic scope" value="Bacteria"/>
</dbReference>
<dbReference type="GO" id="GO:0019239">
    <property type="term" value="F:deaminase activity"/>
    <property type="evidence" value="ECO:0007669"/>
    <property type="project" value="TreeGrafter"/>
</dbReference>
<keyword evidence="7" id="KW-1185">Reference proteome</keyword>
<dbReference type="Gene3D" id="2.30.40.10">
    <property type="entry name" value="Urease, subunit C, domain 1"/>
    <property type="match status" value="1"/>
</dbReference>
<reference evidence="7" key="1">
    <citation type="submission" date="2011-03" db="EMBL/GenBank/DDBJ databases">
        <title>Draft genome sequence of Brevundimonas diminuta.</title>
        <authorList>
            <person name="Brown P.J.B."/>
            <person name="Buechlein A."/>
            <person name="Hemmerich C."/>
            <person name="Brun Y.V."/>
        </authorList>
    </citation>
    <scope>NUCLEOTIDE SEQUENCE [LARGE SCALE GENOMIC DNA]</scope>
    <source>
        <strain evidence="7">C19</strain>
    </source>
</reference>
<dbReference type="InterPro" id="IPR006680">
    <property type="entry name" value="Amidohydro-rel"/>
</dbReference>
<dbReference type="SUPFAM" id="SSF51556">
    <property type="entry name" value="Metallo-dependent hydrolases"/>
    <property type="match status" value="1"/>
</dbReference>
<proteinExistence type="predicted"/>
<dbReference type="AlphaFoldDB" id="F4QNL9"/>
<evidence type="ECO:0000256" key="4">
    <source>
        <dbReference type="ARBA" id="ARBA00022833"/>
    </source>
</evidence>
<accession>F4QNL9</accession>
<evidence type="ECO:0000256" key="3">
    <source>
        <dbReference type="ARBA" id="ARBA00022801"/>
    </source>
</evidence>
<dbReference type="NCBIfam" id="NF006681">
    <property type="entry name" value="PRK09229.1-2"/>
    <property type="match status" value="1"/>
</dbReference>
<dbReference type="EC" id="3.5.3.13" evidence="6"/>
<dbReference type="Proteomes" id="UP000006512">
    <property type="component" value="Unassembled WGS sequence"/>
</dbReference>
<dbReference type="InterPro" id="IPR051607">
    <property type="entry name" value="Metallo-dep_hydrolases"/>
</dbReference>
<dbReference type="GO" id="GO:0046872">
    <property type="term" value="F:metal ion binding"/>
    <property type="evidence" value="ECO:0007669"/>
    <property type="project" value="UniProtKB-KW"/>
</dbReference>
<dbReference type="GO" id="GO:0050416">
    <property type="term" value="F:formimidoylglutamate deiminase activity"/>
    <property type="evidence" value="ECO:0007669"/>
    <property type="project" value="UniProtKB-EC"/>
</dbReference>
<keyword evidence="3 6" id="KW-0378">Hydrolase</keyword>
<dbReference type="STRING" id="715226.ABI_23390"/>
<dbReference type="EMBL" id="GL883078">
    <property type="protein sequence ID" value="EGF90927.1"/>
    <property type="molecule type" value="Genomic_DNA"/>
</dbReference>
<dbReference type="PANTHER" id="PTHR11271">
    <property type="entry name" value="GUANINE DEAMINASE"/>
    <property type="match status" value="1"/>
</dbReference>
<keyword evidence="4" id="KW-0862">Zinc</keyword>
<sequence>MRRNVGVVARIETGVAPEASDERHAIALPGMPNLHSHAFQRAMAGLTERRGTGEDSFWSWRDLMYRFNARIGLEELWAIAAMAYMEMLEAGFTRVGEFHYLHNAPDGRAYDNPAEMVGAIGSAAIETGIGLTLLPVFYAHSGFGGAPPTEGQKRFVSTLDSYARLIEACHPYIDEIPGARLGVAPHSLRAVTEEELSVLSALAGDRPIHIHIAEQVREVEDCLAFTRQRPVEWLLDHCDVGPNWCLVHATHMTEDETARLTRSGAVAGLCPITEANLGDGLFPAAEYAGRWGIGSDSNVCISVAEELRVLEYGQRLSRRARNVLAKPGQSTGARLYTDAAAGGAQALGYRAGLFESGPADIVSLNADHAALAGKSGNEILDSLVFAATGSLIDRVWRYGRLQVQDGRHIMRDRILPKYVRALETLRA</sequence>
<feature type="domain" description="Amidohydrolase-related" evidence="5">
    <location>
        <begin position="26"/>
        <end position="399"/>
    </location>
</feature>
<dbReference type="GO" id="GO:0005829">
    <property type="term" value="C:cytosol"/>
    <property type="evidence" value="ECO:0007669"/>
    <property type="project" value="TreeGrafter"/>
</dbReference>
<comment type="cofactor">
    <cofactor evidence="1">
        <name>Zn(2+)</name>
        <dbReference type="ChEBI" id="CHEBI:29105"/>
    </cofactor>
</comment>
<evidence type="ECO:0000259" key="5">
    <source>
        <dbReference type="Pfam" id="PF01979"/>
    </source>
</evidence>
<dbReference type="HOGENOM" id="CLU_012358_3_0_5"/>
<name>F4QNL9_9CAUL</name>
<dbReference type="NCBIfam" id="TIGR02022">
    <property type="entry name" value="hutF"/>
    <property type="match status" value="1"/>
</dbReference>
<dbReference type="NCBIfam" id="NF006684">
    <property type="entry name" value="PRK09229.1-5"/>
    <property type="match status" value="1"/>
</dbReference>
<dbReference type="PANTHER" id="PTHR11271:SF48">
    <property type="entry name" value="AMIDOHYDROLASE-RELATED DOMAIN-CONTAINING PROTEIN"/>
    <property type="match status" value="1"/>
</dbReference>
<gene>
    <name evidence="6" type="primary">hutF</name>
    <name evidence="6" type="ORF">ABI_23390</name>
</gene>
<protein>
    <submittedName>
        <fullName evidence="6">Formiminoglutamate deiminase</fullName>
        <ecNumber evidence="6">3.5.3.13</ecNumber>
    </submittedName>
</protein>
<evidence type="ECO:0000256" key="2">
    <source>
        <dbReference type="ARBA" id="ARBA00022723"/>
    </source>
</evidence>
<dbReference type="InterPro" id="IPR032466">
    <property type="entry name" value="Metal_Hydrolase"/>
</dbReference>
<dbReference type="Pfam" id="PF01979">
    <property type="entry name" value="Amidohydro_1"/>
    <property type="match status" value="1"/>
</dbReference>
<organism evidence="6 7">
    <name type="scientific">Asticcacaulis biprosthecium C19</name>
    <dbReference type="NCBI Taxonomy" id="715226"/>
    <lineage>
        <taxon>Bacteria</taxon>
        <taxon>Pseudomonadati</taxon>
        <taxon>Pseudomonadota</taxon>
        <taxon>Alphaproteobacteria</taxon>
        <taxon>Caulobacterales</taxon>
        <taxon>Caulobacteraceae</taxon>
        <taxon>Asticcacaulis</taxon>
    </lineage>
</organism>
<dbReference type="NCBIfam" id="NF006683">
    <property type="entry name" value="PRK09229.1-4"/>
    <property type="match status" value="1"/>
</dbReference>
<evidence type="ECO:0000256" key="1">
    <source>
        <dbReference type="ARBA" id="ARBA00001947"/>
    </source>
</evidence>
<dbReference type="Gene3D" id="3.20.20.140">
    <property type="entry name" value="Metal-dependent hydrolases"/>
    <property type="match status" value="1"/>
</dbReference>
<keyword evidence="2" id="KW-0479">Metal-binding</keyword>
<evidence type="ECO:0000313" key="6">
    <source>
        <dbReference type="EMBL" id="EGF90927.1"/>
    </source>
</evidence>
<evidence type="ECO:0000313" key="7">
    <source>
        <dbReference type="Proteomes" id="UP000006512"/>
    </source>
</evidence>
<dbReference type="InterPro" id="IPR010252">
    <property type="entry name" value="HutF"/>
</dbReference>